<dbReference type="GO" id="GO:0006352">
    <property type="term" value="P:DNA-templated transcription initiation"/>
    <property type="evidence" value="ECO:0007669"/>
    <property type="project" value="InterPro"/>
</dbReference>
<dbReference type="Pfam" id="PF08281">
    <property type="entry name" value="Sigma70_r4_2"/>
    <property type="match status" value="1"/>
</dbReference>
<protein>
    <submittedName>
        <fullName evidence="8">RNA polymerase subunit sigma</fullName>
    </submittedName>
</protein>
<keyword evidence="9" id="KW-1185">Reference proteome</keyword>
<dbReference type="SUPFAM" id="SSF88946">
    <property type="entry name" value="Sigma2 domain of RNA polymerase sigma factors"/>
    <property type="match status" value="1"/>
</dbReference>
<reference evidence="9" key="1">
    <citation type="submission" date="2017-04" db="EMBL/GenBank/DDBJ databases">
        <authorList>
            <person name="Song Y."/>
            <person name="Cho B.-K."/>
        </authorList>
    </citation>
    <scope>NUCLEOTIDE SEQUENCE [LARGE SCALE GENOMIC DNA]</scope>
    <source>
        <strain evidence="9">SL1</strain>
    </source>
</reference>
<evidence type="ECO:0000313" key="9">
    <source>
        <dbReference type="Proteomes" id="UP000244910"/>
    </source>
</evidence>
<dbReference type="RefSeq" id="WP_032077419.1">
    <property type="nucleotide sequence ID" value="NZ_CP020953.1"/>
</dbReference>
<proteinExistence type="inferred from homology"/>
<dbReference type="NCBIfam" id="TIGR02937">
    <property type="entry name" value="sigma70-ECF"/>
    <property type="match status" value="1"/>
</dbReference>
<evidence type="ECO:0000256" key="5">
    <source>
        <dbReference type="ARBA" id="ARBA00023163"/>
    </source>
</evidence>
<evidence type="ECO:0000313" key="8">
    <source>
        <dbReference type="EMBL" id="AWI06252.1"/>
    </source>
</evidence>
<dbReference type="Pfam" id="PF04542">
    <property type="entry name" value="Sigma70_r2"/>
    <property type="match status" value="1"/>
</dbReference>
<dbReference type="InterPro" id="IPR007627">
    <property type="entry name" value="RNA_pol_sigma70_r2"/>
</dbReference>
<evidence type="ECO:0000259" key="6">
    <source>
        <dbReference type="Pfam" id="PF04542"/>
    </source>
</evidence>
<gene>
    <name evidence="8" type="ORF">B9W14_17655</name>
</gene>
<dbReference type="KEGG" id="cdrk:B9W14_17655"/>
<dbReference type="Proteomes" id="UP000244910">
    <property type="component" value="Chromosome"/>
</dbReference>
<dbReference type="Gene3D" id="1.10.1740.10">
    <property type="match status" value="1"/>
</dbReference>
<dbReference type="PANTHER" id="PTHR43133:SF8">
    <property type="entry name" value="RNA POLYMERASE SIGMA FACTOR HI_1459-RELATED"/>
    <property type="match status" value="1"/>
</dbReference>
<dbReference type="EMBL" id="CP020953">
    <property type="protein sequence ID" value="AWI06252.1"/>
    <property type="molecule type" value="Genomic_DNA"/>
</dbReference>
<dbReference type="SUPFAM" id="SSF88659">
    <property type="entry name" value="Sigma3 and sigma4 domains of RNA polymerase sigma factors"/>
    <property type="match status" value="1"/>
</dbReference>
<dbReference type="Gene3D" id="1.10.10.10">
    <property type="entry name" value="Winged helix-like DNA-binding domain superfamily/Winged helix DNA-binding domain"/>
    <property type="match status" value="1"/>
</dbReference>
<evidence type="ECO:0000256" key="4">
    <source>
        <dbReference type="ARBA" id="ARBA00023125"/>
    </source>
</evidence>
<dbReference type="GO" id="GO:0003677">
    <property type="term" value="F:DNA binding"/>
    <property type="evidence" value="ECO:0007669"/>
    <property type="project" value="UniProtKB-KW"/>
</dbReference>
<dbReference type="OrthoDB" id="1904308at2"/>
<dbReference type="PANTHER" id="PTHR43133">
    <property type="entry name" value="RNA POLYMERASE ECF-TYPE SIGMA FACTO"/>
    <property type="match status" value="1"/>
</dbReference>
<keyword evidence="4" id="KW-0238">DNA-binding</keyword>
<dbReference type="InterPro" id="IPR013325">
    <property type="entry name" value="RNA_pol_sigma_r2"/>
</dbReference>
<comment type="similarity">
    <text evidence="1">Belongs to the sigma-70 factor family. ECF subfamily.</text>
</comment>
<dbReference type="GO" id="GO:0016987">
    <property type="term" value="F:sigma factor activity"/>
    <property type="evidence" value="ECO:0007669"/>
    <property type="project" value="UniProtKB-KW"/>
</dbReference>
<keyword evidence="3" id="KW-0731">Sigma factor</keyword>
<feature type="domain" description="RNA polymerase sigma-70 region 2" evidence="6">
    <location>
        <begin position="14"/>
        <end position="74"/>
    </location>
</feature>
<accession>A0A2U8DW25</accession>
<dbReference type="InterPro" id="IPR036388">
    <property type="entry name" value="WH-like_DNA-bd_sf"/>
</dbReference>
<evidence type="ECO:0000256" key="2">
    <source>
        <dbReference type="ARBA" id="ARBA00023015"/>
    </source>
</evidence>
<name>A0A2U8DW25_9CLOT</name>
<evidence type="ECO:0000256" key="1">
    <source>
        <dbReference type="ARBA" id="ARBA00010641"/>
    </source>
</evidence>
<evidence type="ECO:0000256" key="3">
    <source>
        <dbReference type="ARBA" id="ARBA00023082"/>
    </source>
</evidence>
<keyword evidence="5" id="KW-0804">Transcription</keyword>
<feature type="domain" description="RNA polymerase sigma factor 70 region 4 type 2" evidence="7">
    <location>
        <begin position="131"/>
        <end position="167"/>
    </location>
</feature>
<dbReference type="InterPro" id="IPR013324">
    <property type="entry name" value="RNA_pol_sigma_r3/r4-like"/>
</dbReference>
<dbReference type="InterPro" id="IPR014284">
    <property type="entry name" value="RNA_pol_sigma-70_dom"/>
</dbReference>
<dbReference type="InterPro" id="IPR039425">
    <property type="entry name" value="RNA_pol_sigma-70-like"/>
</dbReference>
<dbReference type="InterPro" id="IPR013249">
    <property type="entry name" value="RNA_pol_sigma70_r4_t2"/>
</dbReference>
<keyword evidence="2" id="KW-0805">Transcription regulation</keyword>
<dbReference type="AlphaFoldDB" id="A0A2U8DW25"/>
<evidence type="ECO:0000259" key="7">
    <source>
        <dbReference type="Pfam" id="PF08281"/>
    </source>
</evidence>
<organism evidence="8 9">
    <name type="scientific">Clostridium drakei</name>
    <dbReference type="NCBI Taxonomy" id="332101"/>
    <lineage>
        <taxon>Bacteria</taxon>
        <taxon>Bacillati</taxon>
        <taxon>Bacillota</taxon>
        <taxon>Clostridia</taxon>
        <taxon>Eubacteriales</taxon>
        <taxon>Clostridiaceae</taxon>
        <taxon>Clostridium</taxon>
    </lineage>
</organism>
<sequence>MEVLKPDELLTSIYEDTYNDVLRYVVIKCRNVDDIQDLMQNVYLNLYKRLRKHGQVKEPKKYLIKIAKHELFKHYGLLSFSKNFIPVFSQADDEDFSRLESQLCKEEINDDALLVKELWQYIKSRDILTFKIFTLYFSKGFKICEIAEQLKVNESMVKNRLYRTIKEINKKFEL</sequence>